<accession>A0A7W8G719</accession>
<sequence length="213" mass="24860">MKTIYNNEAIGSYLEFVNRVVKNKNTEETKIQYERFVELFNQYMTDEIRHPIFDGYDIESYGNVKIEIEYNGIEQIWAIIHYCLNKIIGMEDYSPDGIYLNTSFTDYTLEDVNKIGESLAQLWYLTDSPAYIIHEPLWIAEKEPELTKEQFHTILAPESECYKLMDENNSAIIATEFTEEMLDEIKTEKSIAFTHTVSKLVANIYGTLNLSDL</sequence>
<reference evidence="1 2" key="1">
    <citation type="submission" date="2020-08" db="EMBL/GenBank/DDBJ databases">
        <title>Genomic Encyclopedia of Type Strains, Phase IV (KMG-IV): sequencing the most valuable type-strain genomes for metagenomic binning, comparative biology and taxonomic classification.</title>
        <authorList>
            <person name="Goeker M."/>
        </authorList>
    </citation>
    <scope>NUCLEOTIDE SEQUENCE [LARGE SCALE GENOMIC DNA]</scope>
    <source>
        <strain evidence="1 2">DSM 103462</strain>
    </source>
</reference>
<gene>
    <name evidence="1" type="ORF">HNP76_000307</name>
</gene>
<keyword evidence="2" id="KW-1185">Reference proteome</keyword>
<comment type="caution">
    <text evidence="1">The sequence shown here is derived from an EMBL/GenBank/DDBJ whole genome shotgun (WGS) entry which is preliminary data.</text>
</comment>
<evidence type="ECO:0000313" key="1">
    <source>
        <dbReference type="EMBL" id="MBB5224967.1"/>
    </source>
</evidence>
<name>A0A7W8G719_9SPIR</name>
<organism evidence="1 2">
    <name type="scientific">Treponema ruminis</name>
    <dbReference type="NCBI Taxonomy" id="744515"/>
    <lineage>
        <taxon>Bacteria</taxon>
        <taxon>Pseudomonadati</taxon>
        <taxon>Spirochaetota</taxon>
        <taxon>Spirochaetia</taxon>
        <taxon>Spirochaetales</taxon>
        <taxon>Treponemataceae</taxon>
        <taxon>Treponema</taxon>
    </lineage>
</organism>
<proteinExistence type="predicted"/>
<dbReference type="Proteomes" id="UP000518887">
    <property type="component" value="Unassembled WGS sequence"/>
</dbReference>
<protein>
    <submittedName>
        <fullName evidence="1">Uncharacterized protein</fullName>
    </submittedName>
</protein>
<dbReference type="EMBL" id="JACHFQ010000001">
    <property type="protein sequence ID" value="MBB5224967.1"/>
    <property type="molecule type" value="Genomic_DNA"/>
</dbReference>
<dbReference type="RefSeq" id="WP_184656766.1">
    <property type="nucleotide sequence ID" value="NZ_JACHFQ010000001.1"/>
</dbReference>
<dbReference type="AlphaFoldDB" id="A0A7W8G719"/>
<evidence type="ECO:0000313" key="2">
    <source>
        <dbReference type="Proteomes" id="UP000518887"/>
    </source>
</evidence>